<sequence>MSASTGHFPGAPFNADPVTTMATSSSQPVTSSSGASQIPPQATQHNQGASTSAVPTEQPTQSARGAEQPPGTAKQAVTEPTVATTSATASTSTTTTTTTTTTTATGRFTPQIPPDFCLFLIRKLRSKQNMITHTFLDNAVDKENLKITLQHYKEYGHMTQEAMIYWEKLDAICRRLPRVVPPTDNVNMMRTLYTQEHTMCHMDINGLLERMIDSGNWNEGNFQIFHYLSELLRANFNRRPNNFPEVRQLPPPVFHMQATNSHATFEKAYSMMKQEIVHRSLGIYPKTLNHTSSSLVVEFLFGCGGTRVVTDSDIIYTMKFLLVERNGSIEYINMVAPHEKWFVSNNYGIDSVDPFVPSSYEVYRRLTRQANIHLLSCFGSTANRWSSTALLQFISLFGKFREVFTTRCRVCRYHFRFIPLEIIFFCRRHLKNFLPPLIFDIRNPSFAAHEACR</sequence>
<keyword evidence="5" id="KW-0539">Nucleus</keyword>
<keyword evidence="7" id="KW-1185">Reference proteome</keyword>
<name>A0A1I7TNG7_9PELO</name>
<organism evidence="7 8">
    <name type="scientific">Caenorhabditis tropicalis</name>
    <dbReference type="NCBI Taxonomy" id="1561998"/>
    <lineage>
        <taxon>Eukaryota</taxon>
        <taxon>Metazoa</taxon>
        <taxon>Ecdysozoa</taxon>
        <taxon>Nematoda</taxon>
        <taxon>Chromadorea</taxon>
        <taxon>Rhabditida</taxon>
        <taxon>Rhabditina</taxon>
        <taxon>Rhabditomorpha</taxon>
        <taxon>Rhabditoidea</taxon>
        <taxon>Rhabditidae</taxon>
        <taxon>Peloderinae</taxon>
        <taxon>Caenorhabditis</taxon>
    </lineage>
</organism>
<dbReference type="AlphaFoldDB" id="A0A1I7TNG7"/>
<dbReference type="GO" id="GO:0016592">
    <property type="term" value="C:mediator complex"/>
    <property type="evidence" value="ECO:0007669"/>
    <property type="project" value="InterPro"/>
</dbReference>
<feature type="compositionally biased region" description="Polar residues" evidence="6">
    <location>
        <begin position="38"/>
        <end position="63"/>
    </location>
</feature>
<feature type="compositionally biased region" description="Low complexity" evidence="6">
    <location>
        <begin position="83"/>
        <end position="105"/>
    </location>
</feature>
<keyword evidence="4" id="KW-0804">Transcription</keyword>
<evidence type="ECO:0000256" key="3">
    <source>
        <dbReference type="ARBA" id="ARBA00023015"/>
    </source>
</evidence>
<reference evidence="8" key="1">
    <citation type="submission" date="2016-11" db="UniProtKB">
        <authorList>
            <consortium name="WormBaseParasite"/>
        </authorList>
    </citation>
    <scope>IDENTIFICATION</scope>
</reference>
<evidence type="ECO:0000313" key="7">
    <source>
        <dbReference type="Proteomes" id="UP000095282"/>
    </source>
</evidence>
<comment type="similarity">
    <text evidence="2">Belongs to the Mediator complex subunit 27 family.</text>
</comment>
<dbReference type="eggNOG" id="ENOG502S86M">
    <property type="taxonomic scope" value="Eukaryota"/>
</dbReference>
<feature type="region of interest" description="Disordered" evidence="6">
    <location>
        <begin position="1"/>
        <end position="107"/>
    </location>
</feature>
<evidence type="ECO:0000313" key="8">
    <source>
        <dbReference type="WBParaSite" id="Csp11.Scaffold629.g10185.t1"/>
    </source>
</evidence>
<comment type="subcellular location">
    <subcellularLocation>
        <location evidence="1">Nucleus</location>
    </subcellularLocation>
</comment>
<feature type="compositionally biased region" description="Low complexity" evidence="6">
    <location>
        <begin position="24"/>
        <end position="36"/>
    </location>
</feature>
<protein>
    <submittedName>
        <fullName evidence="8">Tyrosine-protein phosphatase domain-containing protein</fullName>
    </submittedName>
</protein>
<keyword evidence="3" id="KW-0805">Transcription regulation</keyword>
<accession>A0A1I7TNG7</accession>
<evidence type="ECO:0000256" key="1">
    <source>
        <dbReference type="ARBA" id="ARBA00004123"/>
    </source>
</evidence>
<dbReference type="STRING" id="1561998.A0A1I7TNG7"/>
<evidence type="ECO:0000256" key="6">
    <source>
        <dbReference type="SAM" id="MobiDB-lite"/>
    </source>
</evidence>
<evidence type="ECO:0000256" key="5">
    <source>
        <dbReference type="ARBA" id="ARBA00023242"/>
    </source>
</evidence>
<dbReference type="WBParaSite" id="Csp11.Scaffold629.g10185.t1">
    <property type="protein sequence ID" value="Csp11.Scaffold629.g10185.t1"/>
    <property type="gene ID" value="Csp11.Scaffold629.g10185"/>
</dbReference>
<evidence type="ECO:0000256" key="4">
    <source>
        <dbReference type="ARBA" id="ARBA00023163"/>
    </source>
</evidence>
<dbReference type="InterPro" id="IPR021627">
    <property type="entry name" value="Mediator_Med27"/>
</dbReference>
<dbReference type="Proteomes" id="UP000095282">
    <property type="component" value="Unplaced"/>
</dbReference>
<dbReference type="Pfam" id="PF11571">
    <property type="entry name" value="Med27"/>
    <property type="match status" value="1"/>
</dbReference>
<evidence type="ECO:0000256" key="2">
    <source>
        <dbReference type="ARBA" id="ARBA00008048"/>
    </source>
</evidence>
<proteinExistence type="inferred from homology"/>